<evidence type="ECO:0000313" key="3">
    <source>
        <dbReference type="Proteomes" id="UP000198211"/>
    </source>
</evidence>
<protein>
    <submittedName>
        <fullName evidence="2">Helitron helicase</fullName>
    </submittedName>
</protein>
<keyword evidence="2" id="KW-0067">ATP-binding</keyword>
<organism evidence="2 3">
    <name type="scientific">Phytophthora megakarya</name>
    <dbReference type="NCBI Taxonomy" id="4795"/>
    <lineage>
        <taxon>Eukaryota</taxon>
        <taxon>Sar</taxon>
        <taxon>Stramenopiles</taxon>
        <taxon>Oomycota</taxon>
        <taxon>Peronosporomycetes</taxon>
        <taxon>Peronosporales</taxon>
        <taxon>Peronosporaceae</taxon>
        <taxon>Phytophthora</taxon>
    </lineage>
</organism>
<dbReference type="AlphaFoldDB" id="A0A225VYZ8"/>
<dbReference type="InterPro" id="IPR025476">
    <property type="entry name" value="Helitron_helicase-like"/>
</dbReference>
<evidence type="ECO:0000259" key="1">
    <source>
        <dbReference type="Pfam" id="PF14214"/>
    </source>
</evidence>
<name>A0A225VYZ8_9STRA</name>
<keyword evidence="2" id="KW-0347">Helicase</keyword>
<keyword evidence="3" id="KW-1185">Reference proteome</keyword>
<evidence type="ECO:0000313" key="2">
    <source>
        <dbReference type="EMBL" id="OWZ10731.1"/>
    </source>
</evidence>
<comment type="caution">
    <text evidence="2">The sequence shown here is derived from an EMBL/GenBank/DDBJ whole genome shotgun (WGS) entry which is preliminary data.</text>
</comment>
<reference evidence="3" key="1">
    <citation type="submission" date="2017-03" db="EMBL/GenBank/DDBJ databases">
        <title>Phytopthora megakarya and P. palmivora, two closely related causual agents of cacao black pod achieved similar genome size and gene model numbers by different mechanisms.</title>
        <authorList>
            <person name="Ali S."/>
            <person name="Shao J."/>
            <person name="Larry D.J."/>
            <person name="Kronmiller B."/>
            <person name="Shen D."/>
            <person name="Strem M.D."/>
            <person name="Melnick R.L."/>
            <person name="Guiltinan M.J."/>
            <person name="Tyler B.M."/>
            <person name="Meinhardt L.W."/>
            <person name="Bailey B.A."/>
        </authorList>
    </citation>
    <scope>NUCLEOTIDE SEQUENCE [LARGE SCALE GENOMIC DNA]</scope>
    <source>
        <strain evidence="3">zdho120</strain>
    </source>
</reference>
<feature type="domain" description="Helitron helicase-like" evidence="1">
    <location>
        <begin position="76"/>
        <end position="113"/>
    </location>
</feature>
<sequence>MSLNYFSRERSGCSGTESSNLGRKVIIPHTFTDGPRYMYQHFLDAMAIVRETGAPNLFITMTPSIDLISWCVGLVKLKALNQDLDEGVLGGVASKVRVVEYQKRGLLHAHILLIMRPQDKPVSAEGVDRLVSAELPDKATHLQL</sequence>
<dbReference type="Proteomes" id="UP000198211">
    <property type="component" value="Unassembled WGS sequence"/>
</dbReference>
<dbReference type="OrthoDB" id="120387at2759"/>
<keyword evidence="2" id="KW-0378">Hydrolase</keyword>
<accession>A0A225VYZ8</accession>
<keyword evidence="2" id="KW-0547">Nucleotide-binding</keyword>
<dbReference type="STRING" id="4795.A0A225VYZ8"/>
<gene>
    <name evidence="2" type="ORF">PHMEG_00016371</name>
</gene>
<dbReference type="Pfam" id="PF14214">
    <property type="entry name" value="Helitron_like_N"/>
    <property type="match status" value="2"/>
</dbReference>
<proteinExistence type="predicted"/>
<dbReference type="GO" id="GO:0004386">
    <property type="term" value="F:helicase activity"/>
    <property type="evidence" value="ECO:0007669"/>
    <property type="project" value="UniProtKB-KW"/>
</dbReference>
<dbReference type="EMBL" id="NBNE01002354">
    <property type="protein sequence ID" value="OWZ10731.1"/>
    <property type="molecule type" value="Genomic_DNA"/>
</dbReference>
<feature type="domain" description="Helitron helicase-like" evidence="1">
    <location>
        <begin position="18"/>
        <end position="64"/>
    </location>
</feature>